<evidence type="ECO:0000313" key="2">
    <source>
        <dbReference type="EMBL" id="SFA91882.1"/>
    </source>
</evidence>
<dbReference type="Pfam" id="PF04657">
    <property type="entry name" value="DMT_YdcZ"/>
    <property type="match status" value="1"/>
</dbReference>
<proteinExistence type="predicted"/>
<accession>A0A1I0WSY8</accession>
<protein>
    <submittedName>
        <fullName evidence="2">Uncharacterized membrane protein YdcZ, DUF606 family</fullName>
    </submittedName>
</protein>
<keyword evidence="1" id="KW-0812">Transmembrane</keyword>
<reference evidence="2 3" key="1">
    <citation type="submission" date="2016-10" db="EMBL/GenBank/DDBJ databases">
        <authorList>
            <person name="de Groot N.N."/>
        </authorList>
    </citation>
    <scope>NUCLEOTIDE SEQUENCE [LARGE SCALE GENOMIC DNA]</scope>
    <source>
        <strain evidence="2 3">DSM 12271</strain>
    </source>
</reference>
<dbReference type="Proteomes" id="UP000198619">
    <property type="component" value="Unassembled WGS sequence"/>
</dbReference>
<feature type="transmembrane region" description="Helical" evidence="1">
    <location>
        <begin position="122"/>
        <end position="139"/>
    </location>
</feature>
<feature type="transmembrane region" description="Helical" evidence="1">
    <location>
        <begin position="94"/>
        <end position="115"/>
    </location>
</feature>
<name>A0A1I0WSY8_9CLOT</name>
<dbReference type="AlphaFoldDB" id="A0A1I0WSY8"/>
<evidence type="ECO:0000313" key="3">
    <source>
        <dbReference type="Proteomes" id="UP000198619"/>
    </source>
</evidence>
<keyword evidence="1" id="KW-0472">Membrane</keyword>
<gene>
    <name evidence="2" type="ORF">SAMN04488528_100642</name>
</gene>
<feature type="transmembrane region" description="Helical" evidence="1">
    <location>
        <begin position="35"/>
        <end position="56"/>
    </location>
</feature>
<dbReference type="STRING" id="84698.SAMN04488528_100642"/>
<dbReference type="PANTHER" id="PTHR34821">
    <property type="entry name" value="INNER MEMBRANE PROTEIN YDCZ"/>
    <property type="match status" value="1"/>
</dbReference>
<dbReference type="PANTHER" id="PTHR34821:SF2">
    <property type="entry name" value="INNER MEMBRANE PROTEIN YDCZ"/>
    <property type="match status" value="1"/>
</dbReference>
<evidence type="ECO:0000256" key="1">
    <source>
        <dbReference type="SAM" id="Phobius"/>
    </source>
</evidence>
<dbReference type="InterPro" id="IPR006750">
    <property type="entry name" value="YdcZ"/>
</dbReference>
<dbReference type="EMBL" id="FOKI01000006">
    <property type="protein sequence ID" value="SFA91882.1"/>
    <property type="molecule type" value="Genomic_DNA"/>
</dbReference>
<dbReference type="RefSeq" id="WP_177199316.1">
    <property type="nucleotide sequence ID" value="NZ_FOKI01000006.1"/>
</dbReference>
<keyword evidence="1" id="KW-1133">Transmembrane helix</keyword>
<keyword evidence="3" id="KW-1185">Reference proteome</keyword>
<dbReference type="GO" id="GO:0005886">
    <property type="term" value="C:plasma membrane"/>
    <property type="evidence" value="ECO:0007669"/>
    <property type="project" value="TreeGrafter"/>
</dbReference>
<feature type="transmembrane region" description="Helical" evidence="1">
    <location>
        <begin position="68"/>
        <end position="88"/>
    </location>
</feature>
<organism evidence="2 3">
    <name type="scientific">Clostridium frigidicarnis</name>
    <dbReference type="NCBI Taxonomy" id="84698"/>
    <lineage>
        <taxon>Bacteria</taxon>
        <taxon>Bacillati</taxon>
        <taxon>Bacillota</taxon>
        <taxon>Clostridia</taxon>
        <taxon>Eubacteriales</taxon>
        <taxon>Clostridiaceae</taxon>
        <taxon>Clostridium</taxon>
    </lineage>
</organism>
<sequence>MFIMILAIIGGVLTTLSMVINSSLGKRIGVLQGTFVNYIVGLICSLLVLMFIGTTINVNVETLRQMPFYIFLGGAIGVVVVFSSNIVIPRIPVVYSTLLLFIGQILAGIIIDFIITKEFSNGKILGSIIIILGILYNSSVDKKVVDK</sequence>